<dbReference type="Pfam" id="PF03255">
    <property type="entry name" value="ACCA"/>
    <property type="match status" value="1"/>
</dbReference>
<keyword evidence="17" id="KW-0275">Fatty acid biosynthesis</keyword>
<accession>A0A4R2JXU0</accession>
<dbReference type="AlphaFoldDB" id="A0A4R2JXU0"/>
<evidence type="ECO:0000256" key="5">
    <source>
        <dbReference type="ARBA" id="ARBA00010284"/>
    </source>
</evidence>
<dbReference type="GO" id="GO:0016743">
    <property type="term" value="F:carboxyl- or carbamoyltransferase activity"/>
    <property type="evidence" value="ECO:0007669"/>
    <property type="project" value="InterPro"/>
</dbReference>
<dbReference type="GO" id="GO:0009317">
    <property type="term" value="C:acetyl-CoA carboxylase complex"/>
    <property type="evidence" value="ECO:0007669"/>
    <property type="project" value="InterPro"/>
</dbReference>
<dbReference type="GO" id="GO:2001295">
    <property type="term" value="P:malonyl-CoA biosynthetic process"/>
    <property type="evidence" value="ECO:0007669"/>
    <property type="project" value="UniProtKB-UniPathway"/>
</dbReference>
<keyword evidence="13" id="KW-0863">Zinc-finger</keyword>
<dbReference type="EMBL" id="SLWS01000001">
    <property type="protein sequence ID" value="TCO65411.1"/>
    <property type="molecule type" value="Genomic_DNA"/>
</dbReference>
<dbReference type="Proteomes" id="UP000295680">
    <property type="component" value="Unassembled WGS sequence"/>
</dbReference>
<evidence type="ECO:0000256" key="2">
    <source>
        <dbReference type="ARBA" id="ARBA00004496"/>
    </source>
</evidence>
<name>A0A4R2JXU0_9PSEU</name>
<dbReference type="GO" id="GO:0008270">
    <property type="term" value="F:zinc ion binding"/>
    <property type="evidence" value="ECO:0007669"/>
    <property type="project" value="UniProtKB-KW"/>
</dbReference>
<comment type="similarity">
    <text evidence="5">In the N-terminal section; belongs to the AccD/PCCB family.</text>
</comment>
<dbReference type="GO" id="GO:0006633">
    <property type="term" value="P:fatty acid biosynthetic process"/>
    <property type="evidence" value="ECO:0007669"/>
    <property type="project" value="UniProtKB-KW"/>
</dbReference>
<dbReference type="InterPro" id="IPR011762">
    <property type="entry name" value="COA_CT_N"/>
</dbReference>
<keyword evidence="12" id="KW-0547">Nucleotide-binding</keyword>
<evidence type="ECO:0000256" key="18">
    <source>
        <dbReference type="ARBA" id="ARBA00025280"/>
    </source>
</evidence>
<evidence type="ECO:0000256" key="19">
    <source>
        <dbReference type="ARBA" id="ARBA00049152"/>
    </source>
</evidence>
<comment type="function">
    <text evidence="18">Component of the acetyl coenzyme A carboxylase (ACC) complex. Biotin carboxylase (BC) catalyzes the carboxylation of biotin on its carrier protein (BCCP) and then the CO(2) group is transferred by the transcarboxylase to acetyl-CoA to form malonyl-CoA.</text>
</comment>
<keyword evidence="9" id="KW-0963">Cytoplasm</keyword>
<keyword evidence="23" id="KW-1185">Reference proteome</keyword>
<evidence type="ECO:0000256" key="10">
    <source>
        <dbReference type="ARBA" id="ARBA00022516"/>
    </source>
</evidence>
<dbReference type="Gene3D" id="3.90.226.10">
    <property type="entry name" value="2-enoyl-CoA Hydratase, Chain A, domain 1"/>
    <property type="match status" value="2"/>
</dbReference>
<dbReference type="PROSITE" id="PS50980">
    <property type="entry name" value="COA_CT_NTER"/>
    <property type="match status" value="1"/>
</dbReference>
<dbReference type="InterPro" id="IPR000438">
    <property type="entry name" value="Acetyl_CoA_COase_Trfase_b_su"/>
</dbReference>
<dbReference type="Pfam" id="PF01039">
    <property type="entry name" value="Carboxyl_trans"/>
    <property type="match status" value="1"/>
</dbReference>
<dbReference type="UniPathway" id="UPA00655">
    <property type="reaction ID" value="UER00711"/>
</dbReference>
<evidence type="ECO:0000256" key="1">
    <source>
        <dbReference type="ARBA" id="ARBA00001947"/>
    </source>
</evidence>
<comment type="subunit">
    <text evidence="6">Acetyl-CoA carboxylase is a heterotetramer composed of biotin carboxyl carrier protein (AccB), biotin carboxylase (AccC) and two subunits of ACCase subunit beta/alpha.</text>
</comment>
<evidence type="ECO:0000256" key="17">
    <source>
        <dbReference type="ARBA" id="ARBA00023160"/>
    </source>
</evidence>
<comment type="cofactor">
    <cofactor evidence="1">
        <name>Zn(2+)</name>
        <dbReference type="ChEBI" id="CHEBI:29105"/>
    </cofactor>
</comment>
<evidence type="ECO:0000259" key="21">
    <source>
        <dbReference type="PROSITE" id="PS50989"/>
    </source>
</evidence>
<evidence type="ECO:0000256" key="14">
    <source>
        <dbReference type="ARBA" id="ARBA00022832"/>
    </source>
</evidence>
<dbReference type="SUPFAM" id="SSF52096">
    <property type="entry name" value="ClpP/crotonase"/>
    <property type="match status" value="2"/>
</dbReference>
<comment type="pathway">
    <text evidence="3">Lipid metabolism; malonyl-CoA biosynthesis; malonyl-CoA from acetyl-CoA: step 1/1.</text>
</comment>
<feature type="domain" description="CoA carboxyltransferase C-terminal" evidence="21">
    <location>
        <begin position="208"/>
        <end position="413"/>
    </location>
</feature>
<keyword evidence="10" id="KW-0444">Lipid biosynthesis</keyword>
<keyword evidence="13" id="KW-0862">Zinc</keyword>
<dbReference type="InterPro" id="IPR011763">
    <property type="entry name" value="COA_CT_C"/>
</dbReference>
<comment type="similarity">
    <text evidence="4">In the C-terminal section; belongs to the AccA family.</text>
</comment>
<keyword evidence="16" id="KW-0443">Lipid metabolism</keyword>
<evidence type="ECO:0000256" key="3">
    <source>
        <dbReference type="ARBA" id="ARBA00004956"/>
    </source>
</evidence>
<evidence type="ECO:0000256" key="9">
    <source>
        <dbReference type="ARBA" id="ARBA00022490"/>
    </source>
</evidence>
<dbReference type="PANTHER" id="PTHR42853">
    <property type="entry name" value="ACETYL-COENZYME A CARBOXYLASE CARBOXYL TRANSFERASE SUBUNIT ALPHA"/>
    <property type="match status" value="1"/>
</dbReference>
<dbReference type="InterPro" id="IPR001095">
    <property type="entry name" value="Acetyl_CoA_COase_a_su"/>
</dbReference>
<evidence type="ECO:0000313" key="23">
    <source>
        <dbReference type="Proteomes" id="UP000295680"/>
    </source>
</evidence>
<dbReference type="InterPro" id="IPR029045">
    <property type="entry name" value="ClpP/crotonase-like_dom_sf"/>
</dbReference>
<dbReference type="OrthoDB" id="9772975at2"/>
<keyword evidence="15" id="KW-0067">ATP-binding</keyword>
<dbReference type="PANTHER" id="PTHR42853:SF3">
    <property type="entry name" value="ACETYL-COENZYME A CARBOXYLASE CARBOXYL TRANSFERASE SUBUNIT ALPHA, CHLOROPLASTIC"/>
    <property type="match status" value="1"/>
</dbReference>
<evidence type="ECO:0000256" key="4">
    <source>
        <dbReference type="ARBA" id="ARBA00006276"/>
    </source>
</evidence>
<dbReference type="GO" id="GO:0003989">
    <property type="term" value="F:acetyl-CoA carboxylase activity"/>
    <property type="evidence" value="ECO:0007669"/>
    <property type="project" value="InterPro"/>
</dbReference>
<evidence type="ECO:0000256" key="7">
    <source>
        <dbReference type="ARBA" id="ARBA00011883"/>
    </source>
</evidence>
<dbReference type="PROSITE" id="PS50989">
    <property type="entry name" value="COA_CT_CTER"/>
    <property type="match status" value="1"/>
</dbReference>
<dbReference type="EC" id="2.1.3.15" evidence="7"/>
<keyword evidence="13" id="KW-0479">Metal-binding</keyword>
<keyword evidence="11 22" id="KW-0808">Transferase</keyword>
<evidence type="ECO:0000256" key="6">
    <source>
        <dbReference type="ARBA" id="ARBA00011664"/>
    </source>
</evidence>
<dbReference type="InterPro" id="IPR034733">
    <property type="entry name" value="AcCoA_carboxyl_beta"/>
</dbReference>
<dbReference type="PRINTS" id="PR01070">
    <property type="entry name" value="ACCCTRFRASEB"/>
</dbReference>
<proteinExistence type="inferred from homology"/>
<comment type="caution">
    <text evidence="22">The sequence shown here is derived from an EMBL/GenBank/DDBJ whole genome shotgun (WGS) entry which is preliminary data.</text>
</comment>
<evidence type="ECO:0000256" key="13">
    <source>
        <dbReference type="ARBA" id="ARBA00022771"/>
    </source>
</evidence>
<sequence length="413" mass="42228">MPSPPDPLGWAGYAEAHRRARDLTGKPESVTYERTVIGGVDTMVVEFDFRFLGGSVGTATGDRLVTAFSSARSAGIPVVSLVATGGSRMQEGLFSLKQLQRVAHECQLNREAGIPHIAVLRDPTTGGVWASLGAGADVIIGVSGAQVAFGGRRVRVEADHAAFTAEGQFAAGLIDTVMAPQDVPAALATWLVLLTGTSTEPADVPKSLGGQELPANGWTAVEQARGPDRPHAPAYLESYFDSYALVGGDRVGGVDPGMLCGIGRRAGRSVAFAAQAGTATRPAGYRTAARVITMADRLGIPVLTLVDTPGAANDSTAEAAGLAAAISAVFAAVAAARIPVTTLVIGEGGSGGALALAGAGRTWITPDSYFSVIGPSAAAAILKLPPESVPRLADQLHLRPQDLLRLGLVDGIA</sequence>
<evidence type="ECO:0000256" key="16">
    <source>
        <dbReference type="ARBA" id="ARBA00023098"/>
    </source>
</evidence>
<evidence type="ECO:0000256" key="15">
    <source>
        <dbReference type="ARBA" id="ARBA00022840"/>
    </source>
</evidence>
<evidence type="ECO:0000256" key="11">
    <source>
        <dbReference type="ARBA" id="ARBA00022679"/>
    </source>
</evidence>
<keyword evidence="14" id="KW-0276">Fatty acid metabolism</keyword>
<feature type="domain" description="CoA carboxyltransferase N-terminal" evidence="20">
    <location>
        <begin position="1"/>
        <end position="214"/>
    </location>
</feature>
<evidence type="ECO:0000313" key="22">
    <source>
        <dbReference type="EMBL" id="TCO65411.1"/>
    </source>
</evidence>
<evidence type="ECO:0000256" key="8">
    <source>
        <dbReference type="ARBA" id="ARBA00018312"/>
    </source>
</evidence>
<organism evidence="22 23">
    <name type="scientific">Actinocrispum wychmicini</name>
    <dbReference type="NCBI Taxonomy" id="1213861"/>
    <lineage>
        <taxon>Bacteria</taxon>
        <taxon>Bacillati</taxon>
        <taxon>Actinomycetota</taxon>
        <taxon>Actinomycetes</taxon>
        <taxon>Pseudonocardiales</taxon>
        <taxon>Pseudonocardiaceae</taxon>
        <taxon>Actinocrispum</taxon>
    </lineage>
</organism>
<dbReference type="RefSeq" id="WP_132111791.1">
    <property type="nucleotide sequence ID" value="NZ_SLWS01000001.1"/>
</dbReference>
<gene>
    <name evidence="22" type="ORF">EV192_1011203</name>
</gene>
<evidence type="ECO:0000256" key="12">
    <source>
        <dbReference type="ARBA" id="ARBA00022741"/>
    </source>
</evidence>
<protein>
    <recommendedName>
        <fullName evidence="8">Acetyl-coenzyme A carboxylase carboxyl transferase subunits beta/alpha</fullName>
        <ecNumber evidence="7">2.1.3.15</ecNumber>
    </recommendedName>
</protein>
<dbReference type="GO" id="GO:0005524">
    <property type="term" value="F:ATP binding"/>
    <property type="evidence" value="ECO:0007669"/>
    <property type="project" value="UniProtKB-KW"/>
</dbReference>
<evidence type="ECO:0000259" key="20">
    <source>
        <dbReference type="PROSITE" id="PS50980"/>
    </source>
</evidence>
<reference evidence="22 23" key="1">
    <citation type="submission" date="2019-03" db="EMBL/GenBank/DDBJ databases">
        <title>Genomic Encyclopedia of Type Strains, Phase IV (KMG-IV): sequencing the most valuable type-strain genomes for metagenomic binning, comparative biology and taxonomic classification.</title>
        <authorList>
            <person name="Goeker M."/>
        </authorList>
    </citation>
    <scope>NUCLEOTIDE SEQUENCE [LARGE SCALE GENOMIC DNA]</scope>
    <source>
        <strain evidence="22 23">DSM 45934</strain>
    </source>
</reference>
<comment type="subcellular location">
    <subcellularLocation>
        <location evidence="2">Cytoplasm</location>
    </subcellularLocation>
</comment>
<comment type="catalytic activity">
    <reaction evidence="19">
        <text>N(6)-carboxybiotinyl-L-lysyl-[protein] + acetyl-CoA = N(6)-biotinyl-L-lysyl-[protein] + malonyl-CoA</text>
        <dbReference type="Rhea" id="RHEA:54728"/>
        <dbReference type="Rhea" id="RHEA-COMP:10505"/>
        <dbReference type="Rhea" id="RHEA-COMP:10506"/>
        <dbReference type="ChEBI" id="CHEBI:57288"/>
        <dbReference type="ChEBI" id="CHEBI:57384"/>
        <dbReference type="ChEBI" id="CHEBI:83144"/>
        <dbReference type="ChEBI" id="CHEBI:83145"/>
        <dbReference type="EC" id="2.1.3.15"/>
    </reaction>
</comment>